<accession>A0A1I7RKU5</accession>
<dbReference type="EMBL" id="CAJFCV020000006">
    <property type="protein sequence ID" value="CAG9131098.1"/>
    <property type="molecule type" value="Genomic_DNA"/>
</dbReference>
<dbReference type="WBParaSite" id="BXY_0132900.1">
    <property type="protein sequence ID" value="BXY_0132900.1"/>
    <property type="gene ID" value="BXY_0132900"/>
</dbReference>
<feature type="coiled-coil region" evidence="1">
    <location>
        <begin position="1270"/>
        <end position="1297"/>
    </location>
</feature>
<evidence type="ECO:0000259" key="2">
    <source>
        <dbReference type="Pfam" id="PF12432"/>
    </source>
</evidence>
<sequence length="1825" mass="205888">MIPNRKNVIKKPTAAPGPSSAAVRLAAAGQKRGPLLPNASSTLAKKQRMDMAKAGSSALGGGLGSTSTSLVKLVEVDSSWMECVKDFNLVAKDFASLMKMAKEKGKGRTVKVICGAIKTMVKGDEPNAADLALLKEAHQALMEDETLYKNLNIYGAVFALMNKVETQASQNGISFLPIAIKIVKSFEAVPISLFNFTLFDSMGLRLWVDKQDAANILVNAFSLVGETEIPSDALFDILSDSQAYSFKNFTREKLKFEDSSDQNQALLKSTLAHVERSIDSGATKNLLKTLCLFCGNDKFRLLAAKKLDQWLMNIKTQRQAMELLLFIVTNTKDAASDINLEILGYLTRVKLQKSKQLQIVFQAAIKVILNDCPSGLKVLAEFVLENEFNHTNKAQTNLGFFQFLFSHDSKAVLRLVADKLVRRLEHPEAVKSVRSFVRDLFRSIKDFPYSLLAKEMIDFTKGYVKTQPFSQSLIFRLIVDICTMLPFVSASTAVKEAAQTRRAAGNMLNYQNEVLNRFQQQLQKTQLELLGFIKWAAKNLTLDNGAAINAVGGVLFLKPHSFYTAYEAWPSEPDFNNNVRLFSECMVDEQLIVALIGLNGTITPSDVISVLDNVTRRALTTREGSEIERVLNVNSESTILQLFQITAIDQSPDSNRLAHKLMYWKCWEIVFLWACMNPALLAECFEKYTTLKMLITMAITRDFTFPLPSLDGKSKEQILAEDVSEQEIEWTAIRQLEVQDETEENSNSEPTPSQNYCFLKLTGPCRTPPEGVLKNIEKLNKEFELGTQLSGLRQPDLLEKLAKEQGPLRVLPSLIALLNARPDFIDKIPLSTLAQLYLVVVFDQKMSKPIDELSPNLAGSRPFGVDLQNTISTMVTEYLQDPKKKVDDCKIVLLAMTEKLSGPLSLERDLVSMGLNMIFKTNAAEMVDFDPKNLKTCPHFDALKEDLCRELAGACALEKKNERIMYYMQFIVENIGDSTLHRAAPRLSSLVERSNTHSEEHRSIRKSLMNFFADLIKKLKNSSKSAEEDTLNVTLVDGATVNIDAQIVAAILELLCESSDDFKDDVASNESRQYLMDTFFPKQGQVQVLNAKNEPVDLLSQKLRMKMLSAKDERIVIVALSNITPNDALKYIQSFALTPFSCTELLNRLNLSDVAKSEEARMAVPFIKAYKVRGAKGADKFLKSVEDSMKSQNQELKMELDEEERPVLFQRVESPGSVFSCRFQARKRPVIKKSNEIKTQNEMKIYLNSLLNSPSAMEKTYLSNAEWILAMKAMRKVEMAKETLDFVKNNVEKLMDLKHLLYPMVSACCLTNKQNKNQLGIELNGLAKIIEQKYSNNQVLKAILACSMKTTPFEEGRNKVSEDVNTLSADDILIKLAQSNQGKQFNELTITALVERYMILNPQVVDHKNPTEMDKQLQIMFSSDSVACKHLIALITTTRTPQVTITVLRALLEKFRPHLKPLNILDFVENALKSTSRICLGLEADHLLVLLDYVFAEITSQINVEDVPMDSGDVDLRDQDFRTEGIASRMSRESRLTSPSRDHPDLAEVDAISNRLHQILEDAIVGSEDQDMADHALRKVFYKIKSKIEQISISSEFESGTMKKRFEKLLRNFDQKFPRCKNGKLKNMDGIVAGVTLDWKNDLTVEQMDIKLHWNLKELFELSAVPTNKEVDLMVRQVREQVIEFVRKYPEVFSRQIPLLIHQVQTIIGLTPRQFREVDRFGVLRLILDLIQIAAPCSFERTEELHVLAGSYLSALTKQTSRSRQWVQITESFLRLITNFMETNPNGATQLVEKNKPEFEAINEAYKDNQAVRDFVEAFPLIFEV</sequence>
<evidence type="ECO:0000259" key="4">
    <source>
        <dbReference type="Pfam" id="PF22929"/>
    </source>
</evidence>
<dbReference type="Pfam" id="PF22927">
    <property type="entry name" value="INT1_R3"/>
    <property type="match status" value="1"/>
</dbReference>
<dbReference type="PANTHER" id="PTHR21224:SF1">
    <property type="entry name" value="INTEGRATOR COMPLEX SUBUNIT 1"/>
    <property type="match status" value="1"/>
</dbReference>
<feature type="domain" description="Integrator complex subunit 1 R3" evidence="3">
    <location>
        <begin position="1661"/>
        <end position="1808"/>
    </location>
</feature>
<dbReference type="eggNOG" id="KOG4596">
    <property type="taxonomic scope" value="Eukaryota"/>
</dbReference>
<dbReference type="OrthoDB" id="19938at2759"/>
<evidence type="ECO:0000256" key="1">
    <source>
        <dbReference type="SAM" id="Coils"/>
    </source>
</evidence>
<organism evidence="7 9">
    <name type="scientific">Bursaphelenchus xylophilus</name>
    <name type="common">Pinewood nematode worm</name>
    <name type="synonym">Aphelenchoides xylophilus</name>
    <dbReference type="NCBI Taxonomy" id="6326"/>
    <lineage>
        <taxon>Eukaryota</taxon>
        <taxon>Metazoa</taxon>
        <taxon>Ecdysozoa</taxon>
        <taxon>Nematoda</taxon>
        <taxon>Chromadorea</taxon>
        <taxon>Rhabditida</taxon>
        <taxon>Tylenchina</taxon>
        <taxon>Tylenchomorpha</taxon>
        <taxon>Aphelenchoidea</taxon>
        <taxon>Aphelenchoididae</taxon>
        <taxon>Bursaphelenchus</taxon>
    </lineage>
</organism>
<evidence type="ECO:0000313" key="8">
    <source>
        <dbReference type="Proteomes" id="UP000659654"/>
    </source>
</evidence>
<dbReference type="GO" id="GO:0032039">
    <property type="term" value="C:integrator complex"/>
    <property type="evidence" value="ECO:0007669"/>
    <property type="project" value="InterPro"/>
</dbReference>
<gene>
    <name evidence="5" type="ORF">BXYJ_LOCUS15076</name>
</gene>
<evidence type="ECO:0000313" key="5">
    <source>
        <dbReference type="EMBL" id="CAD5234985.1"/>
    </source>
</evidence>
<dbReference type="GO" id="GO:0034474">
    <property type="term" value="P:U2 snRNA 3'-end processing"/>
    <property type="evidence" value="ECO:0007669"/>
    <property type="project" value="InterPro"/>
</dbReference>
<feature type="domain" description="Integrator complex subunit 1 RPB2-binding" evidence="2">
    <location>
        <begin position="275"/>
        <end position="413"/>
    </location>
</feature>
<dbReference type="Pfam" id="PF22929">
    <property type="entry name" value="INTS1_INTS2-bd"/>
    <property type="match status" value="1"/>
</dbReference>
<evidence type="ECO:0000313" key="9">
    <source>
        <dbReference type="WBParaSite" id="BXY_0132900.1"/>
    </source>
</evidence>
<evidence type="ECO:0000313" key="6">
    <source>
        <dbReference type="EMBL" id="CAG9131098.1"/>
    </source>
</evidence>
<dbReference type="InterPro" id="IPR038902">
    <property type="entry name" value="INTS1"/>
</dbReference>
<dbReference type="InterPro" id="IPR053964">
    <property type="entry name" value="INT1_R3"/>
</dbReference>
<reference evidence="6" key="2">
    <citation type="submission" date="2020-08" db="EMBL/GenBank/DDBJ databases">
        <authorList>
            <person name="Kikuchi T."/>
        </authorList>
    </citation>
    <scope>NUCLEOTIDE SEQUENCE</scope>
    <source>
        <strain evidence="5">Ka4C1</strain>
    </source>
</reference>
<dbReference type="InterPro" id="IPR022145">
    <property type="entry name" value="INTS1_RPB2-bd"/>
</dbReference>
<dbReference type="Pfam" id="PF12432">
    <property type="entry name" value="INTS1_RP2B-bd"/>
    <property type="match status" value="1"/>
</dbReference>
<dbReference type="Proteomes" id="UP000659654">
    <property type="component" value="Unassembled WGS sequence"/>
</dbReference>
<feature type="domain" description="Integrator complex subunit 1 INTS2-binding" evidence="4">
    <location>
        <begin position="931"/>
        <end position="1152"/>
    </location>
</feature>
<keyword evidence="8" id="KW-1185">Reference proteome</keyword>
<dbReference type="Proteomes" id="UP000582659">
    <property type="component" value="Unassembled WGS sequence"/>
</dbReference>
<dbReference type="EMBL" id="CAJFDI010000006">
    <property type="protein sequence ID" value="CAD5234985.1"/>
    <property type="molecule type" value="Genomic_DNA"/>
</dbReference>
<evidence type="ECO:0000259" key="3">
    <source>
        <dbReference type="Pfam" id="PF22927"/>
    </source>
</evidence>
<dbReference type="InterPro" id="IPR053966">
    <property type="entry name" value="INTS1_INTS2-bd"/>
</dbReference>
<protein>
    <submittedName>
        <fullName evidence="5">(pine wood nematode) hypothetical protein</fullName>
    </submittedName>
    <submittedName>
        <fullName evidence="9">DUF3677 domain-containing protein</fullName>
    </submittedName>
</protein>
<dbReference type="PANTHER" id="PTHR21224">
    <property type="entry name" value="INTEGRATOR COMPLEX SUBUNIT 1"/>
    <property type="match status" value="1"/>
</dbReference>
<dbReference type="Proteomes" id="UP000095284">
    <property type="component" value="Unplaced"/>
</dbReference>
<reference evidence="9" key="1">
    <citation type="submission" date="2016-11" db="UniProtKB">
        <authorList>
            <consortium name="WormBaseParasite"/>
        </authorList>
    </citation>
    <scope>IDENTIFICATION</scope>
</reference>
<keyword evidence="1" id="KW-0175">Coiled coil</keyword>
<name>A0A1I7RKU5_BURXY</name>
<proteinExistence type="predicted"/>
<evidence type="ECO:0000313" key="7">
    <source>
        <dbReference type="Proteomes" id="UP000095284"/>
    </source>
</evidence>